<dbReference type="Proteomes" id="UP001431656">
    <property type="component" value="Chromosome"/>
</dbReference>
<name>A0AAN0K7P9_9ACTN</name>
<dbReference type="AlphaFoldDB" id="A0AAN0K7P9"/>
<evidence type="ECO:0000259" key="2">
    <source>
        <dbReference type="Pfam" id="PF12120"/>
    </source>
</evidence>
<organism evidence="3 4">
    <name type="scientific">Brooklawnia propionicigenes</name>
    <dbReference type="NCBI Taxonomy" id="3041175"/>
    <lineage>
        <taxon>Bacteria</taxon>
        <taxon>Bacillati</taxon>
        <taxon>Actinomycetota</taxon>
        <taxon>Actinomycetes</taxon>
        <taxon>Propionibacteriales</taxon>
        <taxon>Propionibacteriaceae</taxon>
        <taxon>Brooklawnia</taxon>
    </lineage>
</organism>
<dbReference type="InterPro" id="IPR021975">
    <property type="entry name" value="Rifampin_Arr"/>
</dbReference>
<dbReference type="Gene3D" id="3.20.170.40">
    <property type="entry name" value="Rifampin ADP-ribosyltransferase domain"/>
    <property type="match status" value="2"/>
</dbReference>
<dbReference type="Pfam" id="PF12120">
    <property type="entry name" value="Arr-ms"/>
    <property type="match status" value="1"/>
</dbReference>
<feature type="domain" description="Rifampin ADP-ribosyltransferase" evidence="2">
    <location>
        <begin position="45"/>
        <end position="77"/>
    </location>
</feature>
<dbReference type="KEGG" id="broo:brsh051_25090"/>
<gene>
    <name evidence="3" type="ORF">brsh051_25090</name>
</gene>
<proteinExistence type="predicted"/>
<feature type="region of interest" description="Disordered" evidence="1">
    <location>
        <begin position="59"/>
        <end position="84"/>
    </location>
</feature>
<reference evidence="3" key="1">
    <citation type="journal article" date="2024" name="Int. J. Syst. Evol. Microbiol.">
        <title>Brooklawnia propionicigenes sp. nov., a facultatively anaerobic, propionate-producing bacterium isolated from a methanogenic reactor treating waste from cattle farms.</title>
        <authorList>
            <person name="Akita Y."/>
            <person name="Ueki A."/>
            <person name="Tonouchi A."/>
            <person name="Sugawara Y."/>
            <person name="Honma S."/>
            <person name="Kaku N."/>
            <person name="Ueki K."/>
        </authorList>
    </citation>
    <scope>NUCLEOTIDE SEQUENCE</scope>
    <source>
        <strain evidence="3">SH051</strain>
    </source>
</reference>
<evidence type="ECO:0000313" key="3">
    <source>
        <dbReference type="EMBL" id="BEH03228.1"/>
    </source>
</evidence>
<dbReference type="EMBL" id="AP028056">
    <property type="protein sequence ID" value="BEH03228.1"/>
    <property type="molecule type" value="Genomic_DNA"/>
</dbReference>
<evidence type="ECO:0000313" key="4">
    <source>
        <dbReference type="Proteomes" id="UP001431656"/>
    </source>
</evidence>
<dbReference type="InterPro" id="IPR038611">
    <property type="entry name" value="Arr_sf"/>
</dbReference>
<sequence>MTSGPVPFEVFRPGIYLHGTKAVLVPGEVLEPGRASNFEDGRISNHIYIVEPIGEIEDDPNLTDKRFPGNPTHSYRALPRSDPRHARWACRSAASRREHDHRLRSWGDLPHRSASVRRITT</sequence>
<protein>
    <recommendedName>
        <fullName evidence="2">Rifampin ADP-ribosyltransferase domain-containing protein</fullName>
    </recommendedName>
</protein>
<evidence type="ECO:0000256" key="1">
    <source>
        <dbReference type="SAM" id="MobiDB-lite"/>
    </source>
</evidence>
<accession>A0AAN0K7P9</accession>
<keyword evidence="4" id="KW-1185">Reference proteome</keyword>